<dbReference type="InterPro" id="IPR058240">
    <property type="entry name" value="rSAM_sf"/>
</dbReference>
<keyword evidence="2" id="KW-0949">S-adenosyl-L-methionine</keyword>
<dbReference type="EMBL" id="JRPR02000003">
    <property type="protein sequence ID" value="TLD96557.1"/>
    <property type="molecule type" value="Genomic_DNA"/>
</dbReference>
<dbReference type="PANTHER" id="PTHR11228:SF7">
    <property type="entry name" value="PQQA PEPTIDE CYCLASE"/>
    <property type="match status" value="1"/>
</dbReference>
<evidence type="ECO:0000256" key="2">
    <source>
        <dbReference type="ARBA" id="ARBA00022691"/>
    </source>
</evidence>
<dbReference type="Proteomes" id="UP000029733">
    <property type="component" value="Unassembled WGS sequence"/>
</dbReference>
<keyword evidence="5" id="KW-0411">Iron-sulfur</keyword>
<dbReference type="NCBIfam" id="TIGR04085">
    <property type="entry name" value="rSAM_more_4Fe4S"/>
    <property type="match status" value="1"/>
</dbReference>
<dbReference type="CDD" id="cd21109">
    <property type="entry name" value="SPASM"/>
    <property type="match status" value="1"/>
</dbReference>
<evidence type="ECO:0000256" key="5">
    <source>
        <dbReference type="ARBA" id="ARBA00023014"/>
    </source>
</evidence>
<dbReference type="AlphaFoldDB" id="A0A4U8TD36"/>
<accession>A0A4U8TD36</accession>
<feature type="domain" description="Radical SAM core" evidence="6">
    <location>
        <begin position="46"/>
        <end position="258"/>
    </location>
</feature>
<dbReference type="GO" id="GO:0003824">
    <property type="term" value="F:catalytic activity"/>
    <property type="evidence" value="ECO:0007669"/>
    <property type="project" value="InterPro"/>
</dbReference>
<reference evidence="7 8" key="1">
    <citation type="journal article" date="2014" name="Genome Announc.">
        <title>Draft genome sequences of eight enterohepatic helicobacter species isolated from both laboratory and wild rodents.</title>
        <authorList>
            <person name="Sheh A."/>
            <person name="Shen Z."/>
            <person name="Fox J.G."/>
        </authorList>
    </citation>
    <scope>NUCLEOTIDE SEQUENCE [LARGE SCALE GENOMIC DNA]</scope>
    <source>
        <strain evidence="7 8">MIT 09-6949</strain>
    </source>
</reference>
<keyword evidence="8" id="KW-1185">Reference proteome</keyword>
<keyword evidence="4" id="KW-0408">Iron</keyword>
<sequence>MPIVNPYLNPQIKREINLATLLDSKKIIPHFEQISKQISTGGGHKLNSLPPIAVEFHWCASCNYNCIHCSYGQRRQNKSRLSDEIISQTIQDCKDLGTKAMYLSGGGEPTTLKGWEIHARQIIESNIEAALITNSVAIAPKHYELLRQFNYIAVSVYSTKEEQYRAIVGARHFEGQFSLPKKLKTTESNLIVGARCVINGINYKEIFNTYQKAMEEGFDYIIFIPAVDYEKRSIDLTQEQKDCVLEQIEKGLDFINPATTNLINVKNNGIGHYGSSYLPRLQKSFICSAIMMRSNAFINYDGEVYLCQPLIGDARYSLGNLNEIPFKELWNSEQHNAVIARLNEKFAKGDCENCRAIGYNVAIDTLLQNAHMQNKDEQKRLITSTPRDNFL</sequence>
<dbReference type="InterPro" id="IPR023885">
    <property type="entry name" value="4Fe4S-binding_SPASM_dom"/>
</dbReference>
<comment type="caution">
    <text evidence="7">The sequence shown here is derived from an EMBL/GenBank/DDBJ whole genome shotgun (WGS) entry which is preliminary data.</text>
</comment>
<dbReference type="PROSITE" id="PS51918">
    <property type="entry name" value="RADICAL_SAM"/>
    <property type="match status" value="1"/>
</dbReference>
<dbReference type="Pfam" id="PF13186">
    <property type="entry name" value="SPASM"/>
    <property type="match status" value="1"/>
</dbReference>
<dbReference type="SFLD" id="SFLDS00029">
    <property type="entry name" value="Radical_SAM"/>
    <property type="match status" value="1"/>
</dbReference>
<evidence type="ECO:0000256" key="4">
    <source>
        <dbReference type="ARBA" id="ARBA00023004"/>
    </source>
</evidence>
<evidence type="ECO:0000256" key="3">
    <source>
        <dbReference type="ARBA" id="ARBA00022723"/>
    </source>
</evidence>
<dbReference type="SFLD" id="SFLDG01067">
    <property type="entry name" value="SPASM/twitch_domain_containing"/>
    <property type="match status" value="1"/>
</dbReference>
<dbReference type="InterPro" id="IPR050377">
    <property type="entry name" value="Radical_SAM_PqqE_MftC-like"/>
</dbReference>
<organism evidence="7 8">
    <name type="scientific">Helicobacter jaachi</name>
    <dbReference type="NCBI Taxonomy" id="1677920"/>
    <lineage>
        <taxon>Bacteria</taxon>
        <taxon>Pseudomonadati</taxon>
        <taxon>Campylobacterota</taxon>
        <taxon>Epsilonproteobacteria</taxon>
        <taxon>Campylobacterales</taxon>
        <taxon>Helicobacteraceae</taxon>
        <taxon>Helicobacter</taxon>
    </lineage>
</organism>
<evidence type="ECO:0000256" key="1">
    <source>
        <dbReference type="ARBA" id="ARBA00001966"/>
    </source>
</evidence>
<evidence type="ECO:0000313" key="8">
    <source>
        <dbReference type="Proteomes" id="UP000029733"/>
    </source>
</evidence>
<name>A0A4U8TD36_9HELI</name>
<dbReference type="SUPFAM" id="SSF102114">
    <property type="entry name" value="Radical SAM enzymes"/>
    <property type="match status" value="1"/>
</dbReference>
<comment type="cofactor">
    <cofactor evidence="1">
        <name>[4Fe-4S] cluster</name>
        <dbReference type="ChEBI" id="CHEBI:49883"/>
    </cofactor>
</comment>
<dbReference type="Gene3D" id="3.20.20.70">
    <property type="entry name" value="Aldolase class I"/>
    <property type="match status" value="1"/>
</dbReference>
<dbReference type="CDD" id="cd01335">
    <property type="entry name" value="Radical_SAM"/>
    <property type="match status" value="1"/>
</dbReference>
<dbReference type="PANTHER" id="PTHR11228">
    <property type="entry name" value="RADICAL SAM DOMAIN PROTEIN"/>
    <property type="match status" value="1"/>
</dbReference>
<dbReference type="OrthoDB" id="9792276at2"/>
<dbReference type="InterPro" id="IPR013785">
    <property type="entry name" value="Aldolase_TIM"/>
</dbReference>
<protein>
    <submittedName>
        <fullName evidence="7">Radical SAM protein</fullName>
    </submittedName>
</protein>
<dbReference type="RefSeq" id="WP_052057839.1">
    <property type="nucleotide sequence ID" value="NZ_JRPR02000003.1"/>
</dbReference>
<dbReference type="Pfam" id="PF04055">
    <property type="entry name" value="Radical_SAM"/>
    <property type="match status" value="1"/>
</dbReference>
<dbReference type="GO" id="GO:0046872">
    <property type="term" value="F:metal ion binding"/>
    <property type="evidence" value="ECO:0007669"/>
    <property type="project" value="UniProtKB-KW"/>
</dbReference>
<gene>
    <name evidence="7" type="ORF">LS71_005705</name>
</gene>
<evidence type="ECO:0000313" key="7">
    <source>
        <dbReference type="EMBL" id="TLD96557.1"/>
    </source>
</evidence>
<keyword evidence="3" id="KW-0479">Metal-binding</keyword>
<evidence type="ECO:0000259" key="6">
    <source>
        <dbReference type="PROSITE" id="PS51918"/>
    </source>
</evidence>
<dbReference type="InterPro" id="IPR007197">
    <property type="entry name" value="rSAM"/>
</dbReference>
<proteinExistence type="predicted"/>
<dbReference type="GO" id="GO:0051536">
    <property type="term" value="F:iron-sulfur cluster binding"/>
    <property type="evidence" value="ECO:0007669"/>
    <property type="project" value="UniProtKB-KW"/>
</dbReference>